<keyword evidence="3 6" id="KW-0808">Transferase</keyword>
<comment type="similarity">
    <text evidence="1">Belongs to the methyltransferase superfamily. Type-7 methyltransferase family.</text>
</comment>
<dbReference type="EMBL" id="EU033969">
    <property type="protein sequence ID" value="ABV91101.1"/>
    <property type="molecule type" value="mRNA"/>
</dbReference>
<dbReference type="Pfam" id="PF03492">
    <property type="entry name" value="Methyltransf_7"/>
    <property type="match status" value="1"/>
</dbReference>
<dbReference type="AlphaFoldDB" id="A9UCA4"/>
<dbReference type="Gene3D" id="3.40.50.150">
    <property type="entry name" value="Vaccinia Virus protein VP39"/>
    <property type="match status" value="1"/>
</dbReference>
<evidence type="ECO:0000313" key="6">
    <source>
        <dbReference type="EMBL" id="ABV91101.1"/>
    </source>
</evidence>
<dbReference type="SUPFAM" id="SSF53335">
    <property type="entry name" value="S-adenosyl-L-methionine-dependent methyltransferases"/>
    <property type="match status" value="1"/>
</dbReference>
<evidence type="ECO:0000256" key="4">
    <source>
        <dbReference type="ARBA" id="ARBA00022723"/>
    </source>
</evidence>
<organism evidence="6">
    <name type="scientific">Ocimum basilicum</name>
    <name type="common">Sweet basil</name>
    <dbReference type="NCBI Taxonomy" id="39350"/>
    <lineage>
        <taxon>Eukaryota</taxon>
        <taxon>Viridiplantae</taxon>
        <taxon>Streptophyta</taxon>
        <taxon>Embryophyta</taxon>
        <taxon>Tracheophyta</taxon>
        <taxon>Spermatophyta</taxon>
        <taxon>Magnoliopsida</taxon>
        <taxon>eudicotyledons</taxon>
        <taxon>Gunneridae</taxon>
        <taxon>Pentapetalae</taxon>
        <taxon>asterids</taxon>
        <taxon>lamiids</taxon>
        <taxon>Lamiales</taxon>
        <taxon>Lamiaceae</taxon>
        <taxon>Nepetoideae</taxon>
        <taxon>Ocimeae</taxon>
        <taxon>Ociminae</taxon>
        <taxon>Ocimum</taxon>
    </lineage>
</organism>
<dbReference type="Gene3D" id="1.10.1200.270">
    <property type="entry name" value="Methyltransferase, alpha-helical capping domain"/>
    <property type="match status" value="1"/>
</dbReference>
<dbReference type="PANTHER" id="PTHR31009">
    <property type="entry name" value="S-ADENOSYL-L-METHIONINE:CARBOXYL METHYLTRANSFERASE FAMILY PROTEIN"/>
    <property type="match status" value="1"/>
</dbReference>
<protein>
    <submittedName>
        <fullName evidence="6">Cinnamate/p-coumarate carboxyl methyltransferase 2</fullName>
    </submittedName>
</protein>
<sequence length="373" mass="41102">MARKENYVVSNMNVESVLSMKGGKGEDSYDNNSKMQEQHARSVLHLLMEDLDGVRLSSAAAGAFVVADLGCSSGRNAINTMEFMINHLTEHYTVAAEEPPEFSAFFCDLPSNDFNTLFQLLPPSDGSSGSYFTAGLAGSFYRRLFPAKSVDFFYSAFSLHWLSQIPKEVMEKGSAAYNEGRVTIHGAKESTVNAYKKQFQSDLGAFLRSRSKELKPGGSMFLMLLGRTSPDPADQGAWILTFSTRYQDAWNDLVQEGLISSEKGDTFNIPIYTPSLEEFKEVVERDGAFIINKLQLFHGGSALIIDDPNDAVEISRAYVSLCRSLTGGLVDAHIGDQLGHELFSRLLSRAVAQAKELMDQFQLVHIVASLTLA</sequence>
<dbReference type="GO" id="GO:0046872">
    <property type="term" value="F:metal ion binding"/>
    <property type="evidence" value="ECO:0007669"/>
    <property type="project" value="UniProtKB-KW"/>
</dbReference>
<dbReference type="InterPro" id="IPR005299">
    <property type="entry name" value="MeTrfase_7"/>
</dbReference>
<evidence type="ECO:0000256" key="2">
    <source>
        <dbReference type="ARBA" id="ARBA00022603"/>
    </source>
</evidence>
<dbReference type="InterPro" id="IPR029063">
    <property type="entry name" value="SAM-dependent_MTases_sf"/>
</dbReference>
<gene>
    <name evidence="6" type="primary">CCMT2</name>
</gene>
<reference evidence="6" key="1">
    <citation type="journal article" date="2007" name="Plant Cell">
        <title>Evolution of Cinnamate/p-coumarate carboxyl methyltransferases and their role in the biosynthesis of methylcinnamate.</title>
        <authorList>
            <person name="Kapteyn J."/>
            <person name="Qualley A.V."/>
            <person name="Xie Z."/>
            <person name="Fridman E."/>
            <person name="Dudareva N."/>
            <person name="Gang D.R."/>
        </authorList>
    </citation>
    <scope>NUCLEOTIDE SEQUENCE</scope>
</reference>
<proteinExistence type="evidence at transcript level"/>
<accession>A9UCA4</accession>
<dbReference type="GO" id="GO:0008168">
    <property type="term" value="F:methyltransferase activity"/>
    <property type="evidence" value="ECO:0007669"/>
    <property type="project" value="UniProtKB-KW"/>
</dbReference>
<dbReference type="InterPro" id="IPR042086">
    <property type="entry name" value="MeTrfase_capping"/>
</dbReference>
<evidence type="ECO:0000256" key="5">
    <source>
        <dbReference type="ARBA" id="ARBA00022842"/>
    </source>
</evidence>
<dbReference type="GO" id="GO:0032259">
    <property type="term" value="P:methylation"/>
    <property type="evidence" value="ECO:0007669"/>
    <property type="project" value="UniProtKB-KW"/>
</dbReference>
<keyword evidence="4" id="KW-0479">Metal-binding</keyword>
<name>A9UCA4_OCIBA</name>
<evidence type="ECO:0000256" key="1">
    <source>
        <dbReference type="ARBA" id="ARBA00007967"/>
    </source>
</evidence>
<evidence type="ECO:0000256" key="3">
    <source>
        <dbReference type="ARBA" id="ARBA00022679"/>
    </source>
</evidence>
<keyword evidence="5" id="KW-0460">Magnesium</keyword>
<keyword evidence="2 6" id="KW-0489">Methyltransferase</keyword>